<gene>
    <name evidence="3" type="ORF">A8145_28765</name>
    <name evidence="2" type="ORF">BAE39_30650</name>
</gene>
<evidence type="ECO:0000259" key="1">
    <source>
        <dbReference type="Pfam" id="PF10502"/>
    </source>
</evidence>
<dbReference type="Pfam" id="PF10502">
    <property type="entry name" value="Peptidase_S26"/>
    <property type="match status" value="1"/>
</dbReference>
<dbReference type="EMBL" id="LZTJ01000009">
    <property type="protein sequence ID" value="OBP77999.1"/>
    <property type="molecule type" value="Genomic_DNA"/>
</dbReference>
<evidence type="ECO:0000313" key="2">
    <source>
        <dbReference type="EMBL" id="OBP77999.1"/>
    </source>
</evidence>
<sequence length="182" mass="19867">MSQRPSIHLIGSRLRHVQARKAIVIAAIGLSLTGFTALPKPSPLLVWNASASAPVGLYRVGSATPARGDLVLARPPGFVAYLADQRGYLPRNIPLVKRLAALPDEHVCAFTNAIIIGDEIVARRLKIDTQGRPLPWWNGCRALAHDEVFLLGNAKNHSFDSRYFGPVPAENIIGRLVPLWTE</sequence>
<dbReference type="Proteomes" id="UP000093737">
    <property type="component" value="Unassembled WGS sequence"/>
</dbReference>
<name>A0A1A5QQQ0_RHILI</name>
<dbReference type="InterPro" id="IPR036286">
    <property type="entry name" value="LexA/Signal_pep-like_sf"/>
</dbReference>
<proteinExistence type="predicted"/>
<dbReference type="Gene3D" id="2.10.109.10">
    <property type="entry name" value="Umud Fragment, subunit A"/>
    <property type="match status" value="1"/>
</dbReference>
<reference evidence="3 4" key="1">
    <citation type="submission" date="2016-05" db="EMBL/GenBank/DDBJ databases">
        <authorList>
            <person name="Ramsay J.P."/>
        </authorList>
    </citation>
    <scope>NUCLEOTIDE SEQUENCE [LARGE SCALE GENOMIC DNA]</scope>
    <source>
        <strain evidence="3 4">NZP2042</strain>
    </source>
</reference>
<evidence type="ECO:0000313" key="4">
    <source>
        <dbReference type="Proteomes" id="UP000093737"/>
    </source>
</evidence>
<dbReference type="Proteomes" id="UP000093748">
    <property type="component" value="Unassembled WGS sequence"/>
</dbReference>
<evidence type="ECO:0000313" key="5">
    <source>
        <dbReference type="Proteomes" id="UP000093748"/>
    </source>
</evidence>
<evidence type="ECO:0000313" key="3">
    <source>
        <dbReference type="EMBL" id="OBQ70038.1"/>
    </source>
</evidence>
<dbReference type="CDD" id="cd06530">
    <property type="entry name" value="S26_SPase_I"/>
    <property type="match status" value="1"/>
</dbReference>
<dbReference type="RefSeq" id="WP_065005190.1">
    <property type="nucleotide sequence ID" value="NZ_CP033334.1"/>
</dbReference>
<reference evidence="2" key="3">
    <citation type="submission" date="2016-06" db="EMBL/GenBank/DDBJ databases">
        <authorList>
            <person name="Kjaerup R.B."/>
            <person name="Dalgaard T.S."/>
            <person name="Juul-Madsen H.R."/>
        </authorList>
    </citation>
    <scope>NUCLEOTIDE SEQUENCE</scope>
    <source>
        <strain evidence="2">R7ANS::ICEMlSym2042</strain>
    </source>
</reference>
<organism evidence="2 5">
    <name type="scientific">Rhizobium loti</name>
    <name type="common">Mesorhizobium loti</name>
    <dbReference type="NCBI Taxonomy" id="381"/>
    <lineage>
        <taxon>Bacteria</taxon>
        <taxon>Pseudomonadati</taxon>
        <taxon>Pseudomonadota</taxon>
        <taxon>Alphaproteobacteria</taxon>
        <taxon>Hyphomicrobiales</taxon>
        <taxon>Phyllobacteriaceae</taxon>
        <taxon>Mesorhizobium</taxon>
    </lineage>
</organism>
<feature type="domain" description="Peptidase S26" evidence="1">
    <location>
        <begin position="23"/>
        <end position="180"/>
    </location>
</feature>
<dbReference type="EMBL" id="LYTK01000005">
    <property type="protein sequence ID" value="OBQ70038.1"/>
    <property type="molecule type" value="Genomic_DNA"/>
</dbReference>
<reference evidence="5" key="2">
    <citation type="submission" date="2016-06" db="EMBL/GenBank/DDBJ databases">
        <title>NZP2037 Pacbio-Illumina hybrid assembly.</title>
        <authorList>
            <person name="Ramsay J.P."/>
        </authorList>
    </citation>
    <scope>NUCLEOTIDE SEQUENCE [LARGE SCALE GENOMIC DNA]</scope>
    <source>
        <strain evidence="5">R7ANS::ICEMlSym2042</strain>
    </source>
</reference>
<dbReference type="AlphaFoldDB" id="A0A1A5QQQ0"/>
<dbReference type="GO" id="GO:0006465">
    <property type="term" value="P:signal peptide processing"/>
    <property type="evidence" value="ECO:0007669"/>
    <property type="project" value="InterPro"/>
</dbReference>
<accession>A0A1A5QQQ0</accession>
<dbReference type="SUPFAM" id="SSF51306">
    <property type="entry name" value="LexA/Signal peptidase"/>
    <property type="match status" value="1"/>
</dbReference>
<dbReference type="GO" id="GO:0004252">
    <property type="term" value="F:serine-type endopeptidase activity"/>
    <property type="evidence" value="ECO:0007669"/>
    <property type="project" value="InterPro"/>
</dbReference>
<dbReference type="InterPro" id="IPR019533">
    <property type="entry name" value="Peptidase_S26"/>
</dbReference>
<comment type="caution">
    <text evidence="2">The sequence shown here is derived from an EMBL/GenBank/DDBJ whole genome shotgun (WGS) entry which is preliminary data.</text>
</comment>
<protein>
    <submittedName>
        <fullName evidence="2">S26 family signal peptidase</fullName>
    </submittedName>
</protein>